<dbReference type="Proteomes" id="UP000054538">
    <property type="component" value="Unassembled WGS sequence"/>
</dbReference>
<gene>
    <name evidence="1" type="ORF">PAXRUDRAFT_16662</name>
</gene>
<evidence type="ECO:0000313" key="1">
    <source>
        <dbReference type="EMBL" id="KIK78830.1"/>
    </source>
</evidence>
<reference evidence="2" key="2">
    <citation type="submission" date="2015-01" db="EMBL/GenBank/DDBJ databases">
        <title>Evolutionary Origins and Diversification of the Mycorrhizal Mutualists.</title>
        <authorList>
            <consortium name="DOE Joint Genome Institute"/>
            <consortium name="Mycorrhizal Genomics Consortium"/>
            <person name="Kohler A."/>
            <person name="Kuo A."/>
            <person name="Nagy L.G."/>
            <person name="Floudas D."/>
            <person name="Copeland A."/>
            <person name="Barry K.W."/>
            <person name="Cichocki N."/>
            <person name="Veneault-Fourrey C."/>
            <person name="LaButti K."/>
            <person name="Lindquist E.A."/>
            <person name="Lipzen A."/>
            <person name="Lundell T."/>
            <person name="Morin E."/>
            <person name="Murat C."/>
            <person name="Riley R."/>
            <person name="Ohm R."/>
            <person name="Sun H."/>
            <person name="Tunlid A."/>
            <person name="Henrissat B."/>
            <person name="Grigoriev I.V."/>
            <person name="Hibbett D.S."/>
            <person name="Martin F."/>
        </authorList>
    </citation>
    <scope>NUCLEOTIDE SEQUENCE [LARGE SCALE GENOMIC DNA]</scope>
    <source>
        <strain evidence="2">Ve08.2h10</strain>
    </source>
</reference>
<dbReference type="InParanoid" id="A0A0D0DKS4"/>
<name>A0A0D0DKS4_9AGAM</name>
<dbReference type="HOGENOM" id="CLU_1741170_0_0_1"/>
<organism evidence="1 2">
    <name type="scientific">Paxillus rubicundulus Ve08.2h10</name>
    <dbReference type="NCBI Taxonomy" id="930991"/>
    <lineage>
        <taxon>Eukaryota</taxon>
        <taxon>Fungi</taxon>
        <taxon>Dikarya</taxon>
        <taxon>Basidiomycota</taxon>
        <taxon>Agaricomycotina</taxon>
        <taxon>Agaricomycetes</taxon>
        <taxon>Agaricomycetidae</taxon>
        <taxon>Boletales</taxon>
        <taxon>Paxilineae</taxon>
        <taxon>Paxillaceae</taxon>
        <taxon>Paxillus</taxon>
    </lineage>
</organism>
<dbReference type="OrthoDB" id="2688210at2759"/>
<dbReference type="EMBL" id="KN826460">
    <property type="protein sequence ID" value="KIK78830.1"/>
    <property type="molecule type" value="Genomic_DNA"/>
</dbReference>
<keyword evidence="2" id="KW-1185">Reference proteome</keyword>
<evidence type="ECO:0000313" key="2">
    <source>
        <dbReference type="Proteomes" id="UP000054538"/>
    </source>
</evidence>
<dbReference type="AlphaFoldDB" id="A0A0D0DKS4"/>
<reference evidence="1 2" key="1">
    <citation type="submission" date="2014-04" db="EMBL/GenBank/DDBJ databases">
        <authorList>
            <consortium name="DOE Joint Genome Institute"/>
            <person name="Kuo A."/>
            <person name="Kohler A."/>
            <person name="Jargeat P."/>
            <person name="Nagy L.G."/>
            <person name="Floudas D."/>
            <person name="Copeland A."/>
            <person name="Barry K.W."/>
            <person name="Cichocki N."/>
            <person name="Veneault-Fourrey C."/>
            <person name="LaButti K."/>
            <person name="Lindquist E.A."/>
            <person name="Lipzen A."/>
            <person name="Lundell T."/>
            <person name="Morin E."/>
            <person name="Murat C."/>
            <person name="Sun H."/>
            <person name="Tunlid A."/>
            <person name="Henrissat B."/>
            <person name="Grigoriev I.V."/>
            <person name="Hibbett D.S."/>
            <person name="Martin F."/>
            <person name="Nordberg H.P."/>
            <person name="Cantor M.N."/>
            <person name="Hua S.X."/>
        </authorList>
    </citation>
    <scope>NUCLEOTIDE SEQUENCE [LARGE SCALE GENOMIC DNA]</scope>
    <source>
        <strain evidence="1 2">Ve08.2h10</strain>
    </source>
</reference>
<accession>A0A0D0DKS4</accession>
<proteinExistence type="predicted"/>
<protein>
    <submittedName>
        <fullName evidence="1">Uncharacterized protein</fullName>
    </submittedName>
</protein>
<sequence length="150" mass="17253">MNCLRLKEEEAAHEEERKKNHNKFLPLNNVKVTSTVPITPSPHALHKLQKGKYVKLHYFTNKGLAKAQSISHSVDNDALTLMQDKQNTLVCPNCCDEATHCLLQAMKECGWEDDCVNAHLHFWMNLSAHEWQHDAKDTARQALILYQAMY</sequence>